<dbReference type="EMBL" id="RBIL01000002">
    <property type="protein sequence ID" value="RKQ87908.1"/>
    <property type="molecule type" value="Genomic_DNA"/>
</dbReference>
<dbReference type="OrthoDB" id="9794876at2"/>
<sequence length="121" mass="13763">MTDVRHTAGQQGEEHAAAHFEHLGFEVLARNHRTRFGELDLVAYDGRTLVFAEVKTRRSDGREPWENLHFVKQSKVRRMAIAWLTEAPERPFGAALRFDGVAVLVDTRGALIRLDHLEAAF</sequence>
<dbReference type="AlphaFoldDB" id="A0A660L399"/>
<dbReference type="Proteomes" id="UP000278962">
    <property type="component" value="Unassembled WGS sequence"/>
</dbReference>
<dbReference type="SUPFAM" id="SSF52980">
    <property type="entry name" value="Restriction endonuclease-like"/>
    <property type="match status" value="1"/>
</dbReference>
<name>A0A660L399_9ACTN</name>
<keyword evidence="3" id="KW-0255">Endonuclease</keyword>
<dbReference type="RefSeq" id="WP_121256954.1">
    <property type="nucleotide sequence ID" value="NZ_RBIL01000002.1"/>
</dbReference>
<dbReference type="PANTHER" id="PTHR34039">
    <property type="entry name" value="UPF0102 PROTEIN YRAN"/>
    <property type="match status" value="1"/>
</dbReference>
<comment type="similarity">
    <text evidence="1 2">Belongs to the UPF0102 family.</text>
</comment>
<dbReference type="Pfam" id="PF02021">
    <property type="entry name" value="UPF0102"/>
    <property type="match status" value="1"/>
</dbReference>
<keyword evidence="4" id="KW-1185">Reference proteome</keyword>
<keyword evidence="3" id="KW-0540">Nuclease</keyword>
<evidence type="ECO:0000256" key="1">
    <source>
        <dbReference type="ARBA" id="ARBA00006738"/>
    </source>
</evidence>
<dbReference type="InterPro" id="IPR011856">
    <property type="entry name" value="tRNA_endonuc-like_dom_sf"/>
</dbReference>
<proteinExistence type="inferred from homology"/>
<dbReference type="InterPro" id="IPR011335">
    <property type="entry name" value="Restrct_endonuc-II-like"/>
</dbReference>
<dbReference type="PANTHER" id="PTHR34039:SF1">
    <property type="entry name" value="UPF0102 PROTEIN YRAN"/>
    <property type="match status" value="1"/>
</dbReference>
<protein>
    <recommendedName>
        <fullName evidence="2">UPF0102 protein C8N24_5941</fullName>
    </recommendedName>
</protein>
<accession>A0A660L399</accession>
<dbReference type="HAMAP" id="MF_00048">
    <property type="entry name" value="UPF0102"/>
    <property type="match status" value="1"/>
</dbReference>
<dbReference type="GO" id="GO:0004519">
    <property type="term" value="F:endonuclease activity"/>
    <property type="evidence" value="ECO:0007669"/>
    <property type="project" value="UniProtKB-KW"/>
</dbReference>
<evidence type="ECO:0000313" key="3">
    <source>
        <dbReference type="EMBL" id="RKQ87908.1"/>
    </source>
</evidence>
<dbReference type="InterPro" id="IPR003509">
    <property type="entry name" value="UPF0102_YraN-like"/>
</dbReference>
<keyword evidence="3" id="KW-0378">Hydrolase</keyword>
<reference evidence="3 4" key="1">
    <citation type="submission" date="2018-10" db="EMBL/GenBank/DDBJ databases">
        <title>Genomic Encyclopedia of Archaeal and Bacterial Type Strains, Phase II (KMG-II): from individual species to whole genera.</title>
        <authorList>
            <person name="Goeker M."/>
        </authorList>
    </citation>
    <scope>NUCLEOTIDE SEQUENCE [LARGE SCALE GENOMIC DNA]</scope>
    <source>
        <strain evidence="3 4">DSM 14954</strain>
    </source>
</reference>
<dbReference type="GO" id="GO:0003676">
    <property type="term" value="F:nucleic acid binding"/>
    <property type="evidence" value="ECO:0007669"/>
    <property type="project" value="InterPro"/>
</dbReference>
<dbReference type="Gene3D" id="3.40.1350.10">
    <property type="match status" value="1"/>
</dbReference>
<evidence type="ECO:0000313" key="4">
    <source>
        <dbReference type="Proteomes" id="UP000278962"/>
    </source>
</evidence>
<organism evidence="3 4">
    <name type="scientific">Solirubrobacter pauli</name>
    <dbReference type="NCBI Taxonomy" id="166793"/>
    <lineage>
        <taxon>Bacteria</taxon>
        <taxon>Bacillati</taxon>
        <taxon>Actinomycetota</taxon>
        <taxon>Thermoleophilia</taxon>
        <taxon>Solirubrobacterales</taxon>
        <taxon>Solirubrobacteraceae</taxon>
        <taxon>Solirubrobacter</taxon>
    </lineage>
</organism>
<evidence type="ECO:0000256" key="2">
    <source>
        <dbReference type="HAMAP-Rule" id="MF_00048"/>
    </source>
</evidence>
<gene>
    <name evidence="3" type="ORF">C8N24_5941</name>
</gene>
<comment type="caution">
    <text evidence="3">The sequence shown here is derived from an EMBL/GenBank/DDBJ whole genome shotgun (WGS) entry which is preliminary data.</text>
</comment>